<keyword evidence="5" id="KW-1185">Reference proteome</keyword>
<evidence type="ECO:0000313" key="5">
    <source>
        <dbReference type="Proteomes" id="UP001596087"/>
    </source>
</evidence>
<dbReference type="Gene3D" id="3.90.1720.10">
    <property type="entry name" value="endopeptidase domain like (from Nostoc punctiforme)"/>
    <property type="match status" value="1"/>
</dbReference>
<dbReference type="InterPro" id="IPR038765">
    <property type="entry name" value="Papain-like_cys_pep_sf"/>
</dbReference>
<dbReference type="RefSeq" id="WP_378593900.1">
    <property type="nucleotide sequence ID" value="NZ_JBHSKD010000029.1"/>
</dbReference>
<accession>A0ABW0BQM1</accession>
<feature type="domain" description="Peptidase C51" evidence="3">
    <location>
        <begin position="65"/>
        <end position="192"/>
    </location>
</feature>
<dbReference type="SUPFAM" id="SSF49265">
    <property type="entry name" value="Fibronectin type III"/>
    <property type="match status" value="1"/>
</dbReference>
<dbReference type="Pfam" id="PF05257">
    <property type="entry name" value="CHAP"/>
    <property type="match status" value="1"/>
</dbReference>
<dbReference type="EMBL" id="JBHSKD010000029">
    <property type="protein sequence ID" value="MFC5179596.1"/>
    <property type="molecule type" value="Genomic_DNA"/>
</dbReference>
<dbReference type="Gene3D" id="2.60.40.10">
    <property type="entry name" value="Immunoglobulins"/>
    <property type="match status" value="1"/>
</dbReference>
<name>A0ABW0BQM1_9ACTN</name>
<sequence>MALVATLLVGVGVVTGGASADTQNAPAARQAPDRADKGKGADQPVLGAPGTHVAHDQYGYPYPEAPDCDESTLGNGGCVPDARGFYQGQCTSWVAHRLSTNNAIDFTNWYAGLHWGDAADWNKAARAIGHKADKVPADGAVAWFKHGHVAYVESVNSDGSIVISEMNYDGHNGFRLVTLYPGSSYWPTGFIHLADVVPSDVVAPTRPTGLDAVTHNGRTGLAWRRSSDAFGVTGYRVLRDGVVLGTTRSTTFWDRRVSPGQTHRYQVVAFDAADNISSAATVRTVPDTEAADRAWVSTAAGPALCGRTGSAARPAVGCTVLTDKGWRRSDLARSNSWGAPESRRFVPSADGSVSYCRVTGGSRGALACTRLDPRTLSWGYDRISRSTPSLARTDRTWVSTSAGPARCGRSGGARHPGLTCSVLTDAGWQTVRSQHRTRWGTPTSRVFVAGDRQVSYCRTVRGHDLRLACTSLDPVSLRWSADHVSAPVRSGRAATATWVTTGVGPAWCVGSAAGRPSCRVLTWQGWRAASAARSLPAGAPLSRAFVAGEDGSVSWCRTLSGNDRAACTTLDAFHLRWSHDVRSAPVRSAKATNQTWVATDAGPALCARSGRAAAQRVTCQVLDGHRWSTATTHRAVGWGEPAYRAFVPSDSGVAWCRTERSGDVHCNRFLAERSTWGADLKARRTVRTFADRL</sequence>
<dbReference type="SUPFAM" id="SSF54001">
    <property type="entry name" value="Cysteine proteinases"/>
    <property type="match status" value="1"/>
</dbReference>
<evidence type="ECO:0000256" key="1">
    <source>
        <dbReference type="SAM" id="MobiDB-lite"/>
    </source>
</evidence>
<evidence type="ECO:0000313" key="4">
    <source>
        <dbReference type="EMBL" id="MFC5179596.1"/>
    </source>
</evidence>
<feature type="signal peptide" evidence="2">
    <location>
        <begin position="1"/>
        <end position="20"/>
    </location>
</feature>
<evidence type="ECO:0000256" key="2">
    <source>
        <dbReference type="SAM" id="SignalP"/>
    </source>
</evidence>
<dbReference type="PROSITE" id="PS50911">
    <property type="entry name" value="CHAP"/>
    <property type="match status" value="1"/>
</dbReference>
<dbReference type="InterPro" id="IPR013783">
    <property type="entry name" value="Ig-like_fold"/>
</dbReference>
<organism evidence="4 5">
    <name type="scientific">Nocardioides taihuensis</name>
    <dbReference type="NCBI Taxonomy" id="1835606"/>
    <lineage>
        <taxon>Bacteria</taxon>
        <taxon>Bacillati</taxon>
        <taxon>Actinomycetota</taxon>
        <taxon>Actinomycetes</taxon>
        <taxon>Propionibacteriales</taxon>
        <taxon>Nocardioidaceae</taxon>
        <taxon>Nocardioides</taxon>
    </lineage>
</organism>
<gene>
    <name evidence="4" type="ORF">ACFPGP_23185</name>
</gene>
<feature type="chain" id="PRO_5047185797" evidence="2">
    <location>
        <begin position="21"/>
        <end position="693"/>
    </location>
</feature>
<comment type="caution">
    <text evidence="4">The sequence shown here is derived from an EMBL/GenBank/DDBJ whole genome shotgun (WGS) entry which is preliminary data.</text>
</comment>
<keyword evidence="2" id="KW-0732">Signal</keyword>
<dbReference type="InterPro" id="IPR007921">
    <property type="entry name" value="CHAP_dom"/>
</dbReference>
<feature type="compositionally biased region" description="Basic and acidic residues" evidence="1">
    <location>
        <begin position="31"/>
        <end position="40"/>
    </location>
</feature>
<feature type="compositionally biased region" description="Low complexity" evidence="1">
    <location>
        <begin position="19"/>
        <end position="30"/>
    </location>
</feature>
<feature type="region of interest" description="Disordered" evidence="1">
    <location>
        <begin position="19"/>
        <end position="48"/>
    </location>
</feature>
<dbReference type="InterPro" id="IPR036116">
    <property type="entry name" value="FN3_sf"/>
</dbReference>
<evidence type="ECO:0000259" key="3">
    <source>
        <dbReference type="PROSITE" id="PS50911"/>
    </source>
</evidence>
<protein>
    <submittedName>
        <fullName evidence="4">CHAP domain-containing protein</fullName>
    </submittedName>
</protein>
<proteinExistence type="predicted"/>
<dbReference type="Proteomes" id="UP001596087">
    <property type="component" value="Unassembled WGS sequence"/>
</dbReference>
<reference evidence="5" key="1">
    <citation type="journal article" date="2019" name="Int. J. Syst. Evol. Microbiol.">
        <title>The Global Catalogue of Microorganisms (GCM) 10K type strain sequencing project: providing services to taxonomists for standard genome sequencing and annotation.</title>
        <authorList>
            <consortium name="The Broad Institute Genomics Platform"/>
            <consortium name="The Broad Institute Genome Sequencing Center for Infectious Disease"/>
            <person name="Wu L."/>
            <person name="Ma J."/>
        </authorList>
    </citation>
    <scope>NUCLEOTIDE SEQUENCE [LARGE SCALE GENOMIC DNA]</scope>
    <source>
        <strain evidence="5">DFY41</strain>
    </source>
</reference>